<comment type="caution">
    <text evidence="3">The sequence shown here is derived from an EMBL/GenBank/DDBJ whole genome shotgun (WGS) entry which is preliminary data.</text>
</comment>
<feature type="region of interest" description="Disordered" evidence="1">
    <location>
        <begin position="378"/>
        <end position="402"/>
    </location>
</feature>
<dbReference type="Pfam" id="PF00225">
    <property type="entry name" value="Kinesin"/>
    <property type="match status" value="1"/>
</dbReference>
<dbReference type="InterPro" id="IPR027417">
    <property type="entry name" value="P-loop_NTPase"/>
</dbReference>
<evidence type="ECO:0000259" key="2">
    <source>
        <dbReference type="SMART" id="SM00129"/>
    </source>
</evidence>
<dbReference type="Gene3D" id="1.20.58.1980">
    <property type="match status" value="1"/>
</dbReference>
<dbReference type="InterPro" id="IPR036961">
    <property type="entry name" value="Kinesin_motor_dom_sf"/>
</dbReference>
<dbReference type="InterPro" id="IPR001752">
    <property type="entry name" value="Kinesin_motor_dom"/>
</dbReference>
<sequence>MPVHRDPTSRFSNLPRFICTYAALSCQTFLRVDYGDLSPRPHGGATESSGLGSFLSYANDRLQLDADLCRNYFSTNLFPQGSTTADIYQELVPYIHSFLSGSCACIIPLGDHGTGKTTVMLGDPETPNQPGLLSLVLQELLPHSARVCISAAMFYRNEWFDLLPPLPEGEKAKRPGPSLGASAGAAKSLAASSLRPVVLASAGRRITTENHSAAPSAAASGGTSGIRARSHLRRVPLARVASIAGFCTALRQRATAPQLHRPAPPSDLAQRSHLAVWVERCGGAAGDAGAEAGLLGMLDLACPDLGGLAAAGNRLSVGARTPLRTNSFFPRSLAALQGCLTLRKRVTGAIRRALGGQGPRGTGPPPPILAAVPQMPADEWSSSLPTPQRGGGEGSGPGLTAPTIPYRDHRFTQLLQDCIGPAAHVAILGCVSASVAHESNTRHTILFLRHLSFGRPPATPPSRQNASTQKGTAPPCPPEITALGAPPSCGPDSGFVRRWAARAVMSVDQLEALGLDRCASSPAPPPQSAGSTDPSQLEAHIHDLREFLRQAAVTKPPSDLPLSR</sequence>
<feature type="compositionally biased region" description="Polar residues" evidence="1">
    <location>
        <begin position="461"/>
        <end position="471"/>
    </location>
</feature>
<proteinExistence type="predicted"/>
<protein>
    <recommendedName>
        <fullName evidence="2">Kinesin motor domain-containing protein</fullName>
    </recommendedName>
</protein>
<name>A0ABQ8UPU7_9EUKA</name>
<dbReference type="PANTHER" id="PTHR24115">
    <property type="entry name" value="KINESIN-RELATED"/>
    <property type="match status" value="1"/>
</dbReference>
<dbReference type="PRINTS" id="PR00380">
    <property type="entry name" value="KINESINHEAVY"/>
</dbReference>
<reference evidence="3" key="1">
    <citation type="journal article" date="2022" name="bioRxiv">
        <title>Genomics of Preaxostyla Flagellates Illuminates Evolutionary Transitions and the Path Towards Mitochondrial Loss.</title>
        <authorList>
            <person name="Novak L.V.F."/>
            <person name="Treitli S.C."/>
            <person name="Pyrih J."/>
            <person name="Halakuc P."/>
            <person name="Pipaliya S.V."/>
            <person name="Vacek V."/>
            <person name="Brzon O."/>
            <person name="Soukal P."/>
            <person name="Eme L."/>
            <person name="Dacks J.B."/>
            <person name="Karnkowska A."/>
            <person name="Elias M."/>
            <person name="Hampl V."/>
        </authorList>
    </citation>
    <scope>NUCLEOTIDE SEQUENCE</scope>
    <source>
        <strain evidence="3">RCP-MX</strain>
    </source>
</reference>
<dbReference type="Gene3D" id="3.40.850.10">
    <property type="entry name" value="Kinesin motor domain"/>
    <property type="match status" value="1"/>
</dbReference>
<dbReference type="Proteomes" id="UP001141327">
    <property type="component" value="Unassembled WGS sequence"/>
</dbReference>
<gene>
    <name evidence="3" type="ORF">PAPYR_3527</name>
</gene>
<dbReference type="InterPro" id="IPR027640">
    <property type="entry name" value="Kinesin-like_fam"/>
</dbReference>
<dbReference type="SMART" id="SM00129">
    <property type="entry name" value="KISc"/>
    <property type="match status" value="1"/>
</dbReference>
<feature type="region of interest" description="Disordered" evidence="1">
    <location>
        <begin position="517"/>
        <end position="538"/>
    </location>
</feature>
<dbReference type="SUPFAM" id="SSF52540">
    <property type="entry name" value="P-loop containing nucleoside triphosphate hydrolases"/>
    <property type="match status" value="1"/>
</dbReference>
<feature type="domain" description="Kinesin motor" evidence="2">
    <location>
        <begin position="23"/>
        <end position="461"/>
    </location>
</feature>
<feature type="region of interest" description="Disordered" evidence="1">
    <location>
        <begin position="456"/>
        <end position="487"/>
    </location>
</feature>
<accession>A0ABQ8UPU7</accession>
<organism evidence="3 4">
    <name type="scientific">Paratrimastix pyriformis</name>
    <dbReference type="NCBI Taxonomy" id="342808"/>
    <lineage>
        <taxon>Eukaryota</taxon>
        <taxon>Metamonada</taxon>
        <taxon>Preaxostyla</taxon>
        <taxon>Paratrimastigidae</taxon>
        <taxon>Paratrimastix</taxon>
    </lineage>
</organism>
<evidence type="ECO:0000256" key="1">
    <source>
        <dbReference type="SAM" id="MobiDB-lite"/>
    </source>
</evidence>
<evidence type="ECO:0000313" key="3">
    <source>
        <dbReference type="EMBL" id="KAJ4460476.1"/>
    </source>
</evidence>
<dbReference type="EMBL" id="JAPMOS010000013">
    <property type="protein sequence ID" value="KAJ4460476.1"/>
    <property type="molecule type" value="Genomic_DNA"/>
</dbReference>
<evidence type="ECO:0000313" key="4">
    <source>
        <dbReference type="Proteomes" id="UP001141327"/>
    </source>
</evidence>
<keyword evidence="4" id="KW-1185">Reference proteome</keyword>